<feature type="domain" description="CdaR GGDEF-like" evidence="4">
    <location>
        <begin position="199"/>
        <end position="310"/>
    </location>
</feature>
<evidence type="ECO:0000259" key="2">
    <source>
        <dbReference type="Pfam" id="PF13556"/>
    </source>
</evidence>
<dbReference type="Pfam" id="PF14361">
    <property type="entry name" value="RsbRD_N"/>
    <property type="match status" value="1"/>
</dbReference>
<dbReference type="Gene3D" id="1.10.10.2840">
    <property type="entry name" value="PucR C-terminal helix-turn-helix domain"/>
    <property type="match status" value="1"/>
</dbReference>
<dbReference type="InterPro" id="IPR025751">
    <property type="entry name" value="RsbRD_N_dom"/>
</dbReference>
<dbReference type="EMBL" id="RJKE01000001">
    <property type="protein sequence ID" value="ROO86812.1"/>
    <property type="molecule type" value="Genomic_DNA"/>
</dbReference>
<reference evidence="5 6" key="1">
    <citation type="submission" date="2018-11" db="EMBL/GenBank/DDBJ databases">
        <title>Sequencing the genomes of 1000 actinobacteria strains.</title>
        <authorList>
            <person name="Klenk H.-P."/>
        </authorList>
    </citation>
    <scope>NUCLEOTIDE SEQUENCE [LARGE SCALE GENOMIC DNA]</scope>
    <source>
        <strain evidence="5 6">DSM 44254</strain>
    </source>
</reference>
<evidence type="ECO:0000313" key="5">
    <source>
        <dbReference type="EMBL" id="ROO86812.1"/>
    </source>
</evidence>
<dbReference type="GO" id="GO:0003677">
    <property type="term" value="F:DNA binding"/>
    <property type="evidence" value="ECO:0007669"/>
    <property type="project" value="UniProtKB-KW"/>
</dbReference>
<organism evidence="5 6">
    <name type="scientific">Actinocorallia herbida</name>
    <dbReference type="NCBI Taxonomy" id="58109"/>
    <lineage>
        <taxon>Bacteria</taxon>
        <taxon>Bacillati</taxon>
        <taxon>Actinomycetota</taxon>
        <taxon>Actinomycetes</taxon>
        <taxon>Streptosporangiales</taxon>
        <taxon>Thermomonosporaceae</taxon>
        <taxon>Actinocorallia</taxon>
    </lineage>
</organism>
<evidence type="ECO:0000259" key="4">
    <source>
        <dbReference type="Pfam" id="PF17853"/>
    </source>
</evidence>
<dbReference type="AlphaFoldDB" id="A0A3N1CZY3"/>
<gene>
    <name evidence="5" type="ORF">EDD29_4394</name>
</gene>
<dbReference type="PANTHER" id="PTHR33744">
    <property type="entry name" value="CARBOHYDRATE DIACID REGULATOR"/>
    <property type="match status" value="1"/>
</dbReference>
<evidence type="ECO:0000313" key="6">
    <source>
        <dbReference type="Proteomes" id="UP000272400"/>
    </source>
</evidence>
<dbReference type="Pfam" id="PF17853">
    <property type="entry name" value="GGDEF_2"/>
    <property type="match status" value="1"/>
</dbReference>
<keyword evidence="5" id="KW-0238">DNA-binding</keyword>
<keyword evidence="6" id="KW-1185">Reference proteome</keyword>
<dbReference type="InterPro" id="IPR025736">
    <property type="entry name" value="PucR_C-HTH_dom"/>
</dbReference>
<dbReference type="Proteomes" id="UP000272400">
    <property type="component" value="Unassembled WGS sequence"/>
</dbReference>
<feature type="domain" description="RsbT co-antagonist protein RsbRD N-terminal" evidence="3">
    <location>
        <begin position="45"/>
        <end position="185"/>
    </location>
</feature>
<sequence>MDEARTWVLRLDADGPVPEPVCGAATLGAVTGLLGPGPVRWSVRVAAAMTAEVIERVPEHGGGAVPERTLGRAVEATVFLTLFGLLTDRSVSPLEVAPEAVEANAALVHRNISLDRVLRGVRIGHARLHRELMAAIEREPEPVRSAESHRVSEALFEYADVQASRLAEEYIAERDRWQAGTEAARRAVVEDLLAARRVTADRAARVLGCSLDRHHLALIVWTDDADGRAADLARYAGAFARDTGAEQSLTVRDGPSALWAWAGWATRPSDDLLARALREPPPGIRVAAGPVASGQEGFRRSHLGARAAERIALRIGDRVRAYPEVSVEVLATADVEEARWYVAEVLGELADPGPRAAELRETLRVYLEQGRSPALAAELLSVSRNTVTYRVRRAEELLGRPVGVGHEVWLALRAATALPPGGPSTP</sequence>
<accession>A0A3N1CZY3</accession>
<name>A0A3N1CZY3_9ACTN</name>
<dbReference type="InterPro" id="IPR042070">
    <property type="entry name" value="PucR_C-HTH_sf"/>
</dbReference>
<proteinExistence type="inferred from homology"/>
<evidence type="ECO:0000259" key="3">
    <source>
        <dbReference type="Pfam" id="PF14361"/>
    </source>
</evidence>
<dbReference type="Pfam" id="PF13556">
    <property type="entry name" value="HTH_30"/>
    <property type="match status" value="1"/>
</dbReference>
<evidence type="ECO:0000256" key="1">
    <source>
        <dbReference type="ARBA" id="ARBA00006754"/>
    </source>
</evidence>
<comment type="caution">
    <text evidence="5">The sequence shown here is derived from an EMBL/GenBank/DDBJ whole genome shotgun (WGS) entry which is preliminary data.</text>
</comment>
<feature type="domain" description="PucR C-terminal helix-turn-helix" evidence="2">
    <location>
        <begin position="359"/>
        <end position="414"/>
    </location>
</feature>
<dbReference type="InterPro" id="IPR051448">
    <property type="entry name" value="CdaR-like_regulators"/>
</dbReference>
<dbReference type="InterPro" id="IPR041522">
    <property type="entry name" value="CdaR_GGDEF"/>
</dbReference>
<comment type="similarity">
    <text evidence="1">Belongs to the CdaR family.</text>
</comment>
<protein>
    <submittedName>
        <fullName evidence="5">DNA-binding PucR family transcriptional regulator</fullName>
    </submittedName>
</protein>
<dbReference type="PANTHER" id="PTHR33744:SF1">
    <property type="entry name" value="DNA-BINDING TRANSCRIPTIONAL ACTIVATOR ADER"/>
    <property type="match status" value="1"/>
</dbReference>